<dbReference type="Proteomes" id="UP000185839">
    <property type="component" value="Unassembled WGS sequence"/>
</dbReference>
<dbReference type="EMBL" id="FTOI01000008">
    <property type="protein sequence ID" value="SIS85087.1"/>
    <property type="molecule type" value="Genomic_DNA"/>
</dbReference>
<dbReference type="Gene3D" id="3.40.190.10">
    <property type="entry name" value="Periplasmic binding protein-like II"/>
    <property type="match status" value="3"/>
</dbReference>
<evidence type="ECO:0000313" key="4">
    <source>
        <dbReference type="Proteomes" id="UP000185839"/>
    </source>
</evidence>
<dbReference type="AlphaFoldDB" id="A0A1N7MGC6"/>
<dbReference type="SUPFAM" id="SSF53850">
    <property type="entry name" value="Periplasmic binding protein-like II"/>
    <property type="match status" value="1"/>
</dbReference>
<keyword evidence="1" id="KW-0732">Signal</keyword>
<evidence type="ECO:0000313" key="3">
    <source>
        <dbReference type="EMBL" id="SIS85087.1"/>
    </source>
</evidence>
<dbReference type="PANTHER" id="PTHR30570">
    <property type="entry name" value="PERIPLASMIC PHOSPHATE BINDING COMPONENT OF PHOSPHATE ABC TRANSPORTER"/>
    <property type="match status" value="1"/>
</dbReference>
<sequence length="307" mass="35176">MGFLELAELFTKLDRVKMNYKQLFFLICFFALMITCKKSDRIPDDPHQGTITISADESFRSVSEALTERYMALNPKTKINLVIKKEDLGFLDLLENKVRVIVMSRELTNEEKEAYKLKIDMKMEPAKFAADAVVFVVPKNSTRESITVEELSNELNSDQKNIIFDATNSSNLNFVAQKLGTIPNKLKFSIINGNKNVVKEIGQYPNKIGAISLNTLSRPYDKESEQLRNTIKILPVISKGKTFEPNMKNIKAMTYPFTRVLYFITNEAYYGLGNGFIRFSCQQIGQIVVEKEGLQPYTIFNREVQMR</sequence>
<dbReference type="PANTHER" id="PTHR30570:SF1">
    <property type="entry name" value="PHOSPHATE-BINDING PROTEIN PSTS"/>
    <property type="match status" value="1"/>
</dbReference>
<dbReference type="Pfam" id="PF12849">
    <property type="entry name" value="PBP_like_2"/>
    <property type="match status" value="1"/>
</dbReference>
<evidence type="ECO:0000256" key="1">
    <source>
        <dbReference type="ARBA" id="ARBA00022729"/>
    </source>
</evidence>
<evidence type="ECO:0000259" key="2">
    <source>
        <dbReference type="Pfam" id="PF12849"/>
    </source>
</evidence>
<organism evidence="3 4">
    <name type="scientific">Kaistella chaponensis</name>
    <dbReference type="NCBI Taxonomy" id="713588"/>
    <lineage>
        <taxon>Bacteria</taxon>
        <taxon>Pseudomonadati</taxon>
        <taxon>Bacteroidota</taxon>
        <taxon>Flavobacteriia</taxon>
        <taxon>Flavobacteriales</taxon>
        <taxon>Weeksellaceae</taxon>
        <taxon>Chryseobacterium group</taxon>
        <taxon>Kaistella</taxon>
    </lineage>
</organism>
<dbReference type="InterPro" id="IPR050811">
    <property type="entry name" value="Phosphate_ABC_transporter"/>
</dbReference>
<feature type="domain" description="PBP" evidence="2">
    <location>
        <begin position="45"/>
        <end position="280"/>
    </location>
</feature>
<gene>
    <name evidence="3" type="ORF">SAMN05421789_108154</name>
</gene>
<dbReference type="InterPro" id="IPR024370">
    <property type="entry name" value="PBP_domain"/>
</dbReference>
<dbReference type="STRING" id="713588.SAMN05421789_108154"/>
<name>A0A1N7MGC6_9FLAO</name>
<keyword evidence="4" id="KW-1185">Reference proteome</keyword>
<proteinExistence type="predicted"/>
<accession>A0A1N7MGC6</accession>
<protein>
    <submittedName>
        <fullName evidence="3">Phosphate ABC transporter substrate-binding protein, PhoT family</fullName>
    </submittedName>
</protein>
<reference evidence="4" key="1">
    <citation type="submission" date="2017-01" db="EMBL/GenBank/DDBJ databases">
        <authorList>
            <person name="Varghese N."/>
            <person name="Submissions S."/>
        </authorList>
    </citation>
    <scope>NUCLEOTIDE SEQUENCE [LARGE SCALE GENOMIC DNA]</scope>
    <source>
        <strain evidence="4">DSM 23145</strain>
    </source>
</reference>